<name>A0ABQ4HTF5_9ACTN</name>
<protein>
    <recommendedName>
        <fullName evidence="2">Condensation domain-containing protein</fullName>
    </recommendedName>
</protein>
<feature type="domain" description="Condensation" evidence="2">
    <location>
        <begin position="37"/>
        <end position="356"/>
    </location>
</feature>
<dbReference type="InterPro" id="IPR023213">
    <property type="entry name" value="CAT-like_dom_sf"/>
</dbReference>
<dbReference type="EMBL" id="BOOZ01000009">
    <property type="protein sequence ID" value="GIJ08914.1"/>
    <property type="molecule type" value="Genomic_DNA"/>
</dbReference>
<evidence type="ECO:0000313" key="4">
    <source>
        <dbReference type="Proteomes" id="UP000647017"/>
    </source>
</evidence>
<proteinExistence type="predicted"/>
<dbReference type="Proteomes" id="UP000647017">
    <property type="component" value="Unassembled WGS sequence"/>
</dbReference>
<evidence type="ECO:0000259" key="2">
    <source>
        <dbReference type="Pfam" id="PF00668"/>
    </source>
</evidence>
<gene>
    <name evidence="3" type="ORF">Van01_21280</name>
</gene>
<accession>A0ABQ4HTF5</accession>
<dbReference type="PANTHER" id="PTHR45527:SF1">
    <property type="entry name" value="FATTY ACID SYNTHASE"/>
    <property type="match status" value="1"/>
</dbReference>
<evidence type="ECO:0000313" key="3">
    <source>
        <dbReference type="EMBL" id="GIJ08914.1"/>
    </source>
</evidence>
<dbReference type="Gene3D" id="3.30.559.30">
    <property type="entry name" value="Nonribosomal peptide synthetase, condensation domain"/>
    <property type="match status" value="1"/>
</dbReference>
<dbReference type="InterPro" id="IPR001242">
    <property type="entry name" value="Condensation_dom"/>
</dbReference>
<evidence type="ECO:0000256" key="1">
    <source>
        <dbReference type="SAM" id="MobiDB-lite"/>
    </source>
</evidence>
<dbReference type="PANTHER" id="PTHR45527">
    <property type="entry name" value="NONRIBOSOMAL PEPTIDE SYNTHETASE"/>
    <property type="match status" value="1"/>
</dbReference>
<keyword evidence="4" id="KW-1185">Reference proteome</keyword>
<dbReference type="Gene3D" id="3.30.559.10">
    <property type="entry name" value="Chloramphenicol acetyltransferase-like domain"/>
    <property type="match status" value="1"/>
</dbReference>
<organism evidence="3 4">
    <name type="scientific">Micromonospora andamanensis</name>
    <dbReference type="NCBI Taxonomy" id="1287068"/>
    <lineage>
        <taxon>Bacteria</taxon>
        <taxon>Bacillati</taxon>
        <taxon>Actinomycetota</taxon>
        <taxon>Actinomycetes</taxon>
        <taxon>Micromonosporales</taxon>
        <taxon>Micromonosporaceae</taxon>
        <taxon>Micromonospora</taxon>
    </lineage>
</organism>
<dbReference type="Pfam" id="PF00668">
    <property type="entry name" value="Condensation"/>
    <property type="match status" value="1"/>
</dbReference>
<reference evidence="3 4" key="1">
    <citation type="submission" date="2021-01" db="EMBL/GenBank/DDBJ databases">
        <title>Whole genome shotgun sequence of Verrucosispora andamanensis NBRC 109075.</title>
        <authorList>
            <person name="Komaki H."/>
            <person name="Tamura T."/>
        </authorList>
    </citation>
    <scope>NUCLEOTIDE SEQUENCE [LARGE SCALE GENOMIC DNA]</scope>
    <source>
        <strain evidence="3 4">NBRC 109075</strain>
    </source>
</reference>
<sequence length="465" mass="50622">MDDETECLDTLATLAETGPAGYACGMAPIPAPGPDHGEAPASVSQRLLWMIQHYRADFGALSCPLLCRIRGPVELDRLRDALDAVARRHASLRTTFRGRGARLTQVIHPPRPMPFEVRDLSTAVDPDRLLSQEMVEELARPVLVDEWPARATVWRLAADQHTLCLNLHHLVTDAYSTGVLLADLAACYDDPDRPTGDSWSYARFARWQHDRLRGAELDRQRAYWRDQLAGGQSPRLGQPKGARPGGPAVAEAGFPPDVLPAVRELAARIGTTPFVVLLAAFCTNLHRHTGQTDVSVASMFANRSRPEVRETVGLIANMVLLRTPVDPTASFLDLVRVAHRTAVGALVNQDLPVQMLPAGAAPAGPGRPDDVVFNVMADLARTATVRDVTFELQLPVQLGSRFPLEQTVVPIGVEPRAVLFRADDRMSDDVAADFLQGYVRIVGEGANDPARRVADLACRSTGHAV</sequence>
<dbReference type="RefSeq" id="WP_308442375.1">
    <property type="nucleotide sequence ID" value="NZ_BOOZ01000009.1"/>
</dbReference>
<comment type="caution">
    <text evidence="3">The sequence shown here is derived from an EMBL/GenBank/DDBJ whole genome shotgun (WGS) entry which is preliminary data.</text>
</comment>
<feature type="region of interest" description="Disordered" evidence="1">
    <location>
        <begin position="229"/>
        <end position="249"/>
    </location>
</feature>
<dbReference type="SUPFAM" id="SSF52777">
    <property type="entry name" value="CoA-dependent acyltransferases"/>
    <property type="match status" value="2"/>
</dbReference>